<evidence type="ECO:0000256" key="1">
    <source>
        <dbReference type="ARBA" id="ARBA00023002"/>
    </source>
</evidence>
<feature type="transmembrane region" description="Helical" evidence="2">
    <location>
        <begin position="126"/>
        <end position="146"/>
    </location>
</feature>
<dbReference type="PANTHER" id="PTHR43205">
    <property type="entry name" value="PROSTAGLANDIN REDUCTASE"/>
    <property type="match status" value="1"/>
</dbReference>
<name>A0ABU2ZIN7_9SPHN</name>
<evidence type="ECO:0000313" key="4">
    <source>
        <dbReference type="EMBL" id="MDT0576255.1"/>
    </source>
</evidence>
<dbReference type="InterPro" id="IPR013149">
    <property type="entry name" value="ADH-like_C"/>
</dbReference>
<proteinExistence type="predicted"/>
<evidence type="ECO:0000256" key="2">
    <source>
        <dbReference type="SAM" id="Phobius"/>
    </source>
</evidence>
<reference evidence="4 5" key="1">
    <citation type="submission" date="2023-09" db="EMBL/GenBank/DDBJ databases">
        <authorList>
            <person name="Rey-Velasco X."/>
        </authorList>
    </citation>
    <scope>NUCLEOTIDE SEQUENCE [LARGE SCALE GENOMIC DNA]</scope>
    <source>
        <strain evidence="4 5">F390</strain>
    </source>
</reference>
<keyword evidence="2" id="KW-0472">Membrane</keyword>
<dbReference type="SUPFAM" id="SSF50129">
    <property type="entry name" value="GroES-like"/>
    <property type="match status" value="1"/>
</dbReference>
<dbReference type="InterPro" id="IPR011032">
    <property type="entry name" value="GroES-like_sf"/>
</dbReference>
<dbReference type="EMBL" id="JAVRHS010000006">
    <property type="protein sequence ID" value="MDT0576255.1"/>
    <property type="molecule type" value="Genomic_DNA"/>
</dbReference>
<accession>A0ABU2ZIN7</accession>
<dbReference type="InterPro" id="IPR045010">
    <property type="entry name" value="MDR_fam"/>
</dbReference>
<gene>
    <name evidence="4" type="ORF">RM533_08655</name>
</gene>
<dbReference type="RefSeq" id="WP_311340835.1">
    <property type="nucleotide sequence ID" value="NZ_JAVRHS010000006.1"/>
</dbReference>
<dbReference type="PANTHER" id="PTHR43205:SF7">
    <property type="entry name" value="PROSTAGLANDIN REDUCTASE 1"/>
    <property type="match status" value="1"/>
</dbReference>
<evidence type="ECO:0000259" key="3">
    <source>
        <dbReference type="SMART" id="SM00829"/>
    </source>
</evidence>
<comment type="caution">
    <text evidence="4">The sequence shown here is derived from an EMBL/GenBank/DDBJ whole genome shotgun (WGS) entry which is preliminary data.</text>
</comment>
<dbReference type="Gene3D" id="3.40.50.720">
    <property type="entry name" value="NAD(P)-binding Rossmann-like Domain"/>
    <property type="match status" value="1"/>
</dbReference>
<dbReference type="InterPro" id="IPR036291">
    <property type="entry name" value="NAD(P)-bd_dom_sf"/>
</dbReference>
<dbReference type="Gene3D" id="3.90.180.10">
    <property type="entry name" value="Medium-chain alcohol dehydrogenases, catalytic domain"/>
    <property type="match status" value="1"/>
</dbReference>
<evidence type="ECO:0000313" key="5">
    <source>
        <dbReference type="Proteomes" id="UP001259803"/>
    </source>
</evidence>
<keyword evidence="2" id="KW-1133">Transmembrane helix</keyword>
<dbReference type="Pfam" id="PF16884">
    <property type="entry name" value="ADH_N_2"/>
    <property type="match status" value="1"/>
</dbReference>
<dbReference type="InterPro" id="IPR041694">
    <property type="entry name" value="ADH_N_2"/>
</dbReference>
<dbReference type="SMART" id="SM00829">
    <property type="entry name" value="PKS_ER"/>
    <property type="match status" value="1"/>
</dbReference>
<dbReference type="CDD" id="cd05288">
    <property type="entry name" value="PGDH"/>
    <property type="match status" value="1"/>
</dbReference>
<dbReference type="SUPFAM" id="SSF51735">
    <property type="entry name" value="NAD(P)-binding Rossmann-fold domains"/>
    <property type="match status" value="1"/>
</dbReference>
<keyword evidence="1" id="KW-0560">Oxidoreductase</keyword>
<dbReference type="Pfam" id="PF00107">
    <property type="entry name" value="ADH_zinc_N"/>
    <property type="match status" value="1"/>
</dbReference>
<protein>
    <submittedName>
        <fullName evidence="4">NADP-dependent oxidoreductase</fullName>
    </submittedName>
</protein>
<dbReference type="Proteomes" id="UP001259803">
    <property type="component" value="Unassembled WGS sequence"/>
</dbReference>
<dbReference type="InterPro" id="IPR020843">
    <property type="entry name" value="ER"/>
</dbReference>
<feature type="domain" description="Enoyl reductase (ER)" evidence="3">
    <location>
        <begin position="22"/>
        <end position="336"/>
    </location>
</feature>
<organism evidence="4 5">
    <name type="scientific">Croceicoccus esteveae</name>
    <dbReference type="NCBI Taxonomy" id="3075597"/>
    <lineage>
        <taxon>Bacteria</taxon>
        <taxon>Pseudomonadati</taxon>
        <taxon>Pseudomonadota</taxon>
        <taxon>Alphaproteobacteria</taxon>
        <taxon>Sphingomonadales</taxon>
        <taxon>Erythrobacteraceae</taxon>
        <taxon>Croceicoccus</taxon>
    </lineage>
</organism>
<sequence>MTVRRSGMNRRVILTSRPAGIAQAENFAIDELALEPLREGEVRIRNRFLSVDPAMRGWIADAGNYADPVPIGRVMRSLAVGEVVESRSRDWSEGDRVLGWFGWQEIATVTADAVVRRVVQTDLSPSLALGVLGINGVTALLALTMIGEPKAGETLLVSTAAGSVGSAVGQIGRLLGCRTVGIAGGSTKVRDCMGRFGYDAAIDYKAGKLDEAIARECPDGVDVYFDNTSGAVSDAVLPQLATGARVVVCGTAAIDRWNPWPTGPRVERHLLVKKARMQGFVVFDHMNRWEEAIAILAEWIREGKLDYSEDVLEGLEACPDAIAGLYRGENSGKRIIRL</sequence>
<keyword evidence="2" id="KW-0812">Transmembrane</keyword>
<keyword evidence="5" id="KW-1185">Reference proteome</keyword>